<protein>
    <submittedName>
        <fullName evidence="2">Similar to Alpha-1,4 glucan phosphorylase L-1 isozyme, chloroplastic/amyloplastic</fullName>
    </submittedName>
</protein>
<name>A0A0A9E812_ARUDO</name>
<reference evidence="2" key="1">
    <citation type="submission" date="2014-09" db="EMBL/GenBank/DDBJ databases">
        <authorList>
            <person name="Magalhaes I.L.F."/>
            <person name="Oliveira U."/>
            <person name="Santos F.R."/>
            <person name="Vidigal T.H.D.A."/>
            <person name="Brescovit A.D."/>
            <person name="Santos A.J."/>
        </authorList>
    </citation>
    <scope>NUCLEOTIDE SEQUENCE</scope>
    <source>
        <tissue evidence="2">Shoot tissue taken approximately 20 cm above the soil surface</tissue>
    </source>
</reference>
<dbReference type="AlphaFoldDB" id="A0A0A9E812"/>
<feature type="region of interest" description="Disordered" evidence="1">
    <location>
        <begin position="14"/>
        <end position="76"/>
    </location>
</feature>
<reference evidence="2" key="2">
    <citation type="journal article" date="2015" name="Data Brief">
        <title>Shoot transcriptome of the giant reed, Arundo donax.</title>
        <authorList>
            <person name="Barrero R.A."/>
            <person name="Guerrero F.D."/>
            <person name="Moolhuijzen P."/>
            <person name="Goolsby J.A."/>
            <person name="Tidwell J."/>
            <person name="Bellgard S.E."/>
            <person name="Bellgard M.I."/>
        </authorList>
    </citation>
    <scope>NUCLEOTIDE SEQUENCE</scope>
    <source>
        <tissue evidence="2">Shoot tissue taken approximately 20 cm above the soil surface</tissue>
    </source>
</reference>
<sequence length="93" mass="10739">MQWQMGRWNLAHLEALPRARRGPARPDPSPRSAPPRPSAAALAPSPAPPYHRRRPRRTPRPHRRRRAGGRRWRAAAAVRRSPLLRVRRVRCGE</sequence>
<feature type="compositionally biased region" description="Pro residues" evidence="1">
    <location>
        <begin position="25"/>
        <end position="37"/>
    </location>
</feature>
<dbReference type="EMBL" id="GBRH01202742">
    <property type="protein sequence ID" value="JAD95153.1"/>
    <property type="molecule type" value="Transcribed_RNA"/>
</dbReference>
<evidence type="ECO:0000256" key="1">
    <source>
        <dbReference type="SAM" id="MobiDB-lite"/>
    </source>
</evidence>
<proteinExistence type="predicted"/>
<accession>A0A0A9E812</accession>
<organism evidence="2">
    <name type="scientific">Arundo donax</name>
    <name type="common">Giant reed</name>
    <name type="synonym">Donax arundinaceus</name>
    <dbReference type="NCBI Taxonomy" id="35708"/>
    <lineage>
        <taxon>Eukaryota</taxon>
        <taxon>Viridiplantae</taxon>
        <taxon>Streptophyta</taxon>
        <taxon>Embryophyta</taxon>
        <taxon>Tracheophyta</taxon>
        <taxon>Spermatophyta</taxon>
        <taxon>Magnoliopsida</taxon>
        <taxon>Liliopsida</taxon>
        <taxon>Poales</taxon>
        <taxon>Poaceae</taxon>
        <taxon>PACMAD clade</taxon>
        <taxon>Arundinoideae</taxon>
        <taxon>Arundineae</taxon>
        <taxon>Arundo</taxon>
    </lineage>
</organism>
<evidence type="ECO:0000313" key="2">
    <source>
        <dbReference type="EMBL" id="JAD95153.1"/>
    </source>
</evidence>
<feature type="compositionally biased region" description="Basic residues" evidence="1">
    <location>
        <begin position="50"/>
        <end position="73"/>
    </location>
</feature>